<evidence type="ECO:0000259" key="3">
    <source>
        <dbReference type="Pfam" id="PF12222"/>
    </source>
</evidence>
<evidence type="ECO:0000313" key="5">
    <source>
        <dbReference type="Proteomes" id="UP000054771"/>
    </source>
</evidence>
<feature type="transmembrane region" description="Helical" evidence="2">
    <location>
        <begin position="132"/>
        <end position="150"/>
    </location>
</feature>
<feature type="region of interest" description="Disordered" evidence="1">
    <location>
        <begin position="643"/>
        <end position="662"/>
    </location>
</feature>
<dbReference type="AlphaFoldDB" id="A0A0U5GUP3"/>
<keyword evidence="2" id="KW-0812">Transmembrane</keyword>
<protein>
    <recommendedName>
        <fullName evidence="3">Peptide N-acetyl-beta-D-glucosaminyl asparaginase amidase A N-terminal domain-containing protein</fullName>
    </recommendedName>
</protein>
<dbReference type="Proteomes" id="UP000054771">
    <property type="component" value="Unassembled WGS sequence"/>
</dbReference>
<reference evidence="5" key="1">
    <citation type="journal article" date="2016" name="Genome Announc.">
        <title>Draft genome sequences of fungus Aspergillus calidoustus.</title>
        <authorList>
            <person name="Horn F."/>
            <person name="Linde J."/>
            <person name="Mattern D.J."/>
            <person name="Walther G."/>
            <person name="Guthke R."/>
            <person name="Scherlach K."/>
            <person name="Martin K."/>
            <person name="Brakhage A.A."/>
            <person name="Petzke L."/>
            <person name="Valiante V."/>
        </authorList>
    </citation>
    <scope>NUCLEOTIDE SEQUENCE [LARGE SCALE GENOMIC DNA]</scope>
    <source>
        <strain evidence="5">SF006504</strain>
    </source>
</reference>
<dbReference type="InterPro" id="IPR021102">
    <property type="entry name" value="PNGase_A"/>
</dbReference>
<feature type="transmembrane region" description="Helical" evidence="2">
    <location>
        <begin position="55"/>
        <end position="74"/>
    </location>
</feature>
<keyword evidence="5" id="KW-1185">Reference proteome</keyword>
<sequence length="696" mass="76936">MDSERQYSTAPFFFQFFTMSSALEPIPVHRHRWAQAFAFNRNSDLPPAPEITSPGWNLLVALVIAGSMAGAGLMRSYSRRSHSQLSCEADCVCDTPKVPPEKGDAILSPGKGGKHTSIDAQSVGRRNVRRRSALLATIMLLLLCYVLWFWSRPISAALEVFQVYQPVHPKHGDGILCDEEVLLVDHVFGFSYGHPFVGYYEPPQCEFDTVRINLTVTSRGRQFDRLAHMYLGDIEVFRTSTAEPTANGIIWTYVKDMSQYTALWKEQQKVIFDLGNLVNDIYTGSFNVSVTARFSKEENVRTPSMVLPISAQNSAHNSSSAFMVPAQEAKVAYALDPRTSRAVVSVSACGQSTEEFWWSNVFSSDTDAFDPAVGELYGYSPFREIQLYIDGALAGVVWPFPVIFTGGVSPGFWRPLVGIDTFDLRSPEIDISPFLPLITDGASHSFELKVVGLEVLDSGEAVISNRVGSYWVVSGNIFLYLDHSADEKFPRNVMFGQAPEVTAPAPTLTTTRNLIQNQTGFNESLAYSVRAERTLTIKSNEFVWSQNLSFSNIGLFNQQGLSQQTQQQTSGIAFSGRLGDGSNLNELNFEYPLRVNTTYGHPNDGLSIDAWLQRGLKMASRTGMPGISTYTLASGPVHLRTRQWGQSSYRSNASSRNSTSFGDTSELFESNAVGAFYQRSVRAVNGSVVSDSDNSL</sequence>
<dbReference type="OMA" id="SINSNWF"/>
<name>A0A0U5GUP3_ASPCI</name>
<keyword evidence="2" id="KW-0472">Membrane</keyword>
<evidence type="ECO:0000256" key="2">
    <source>
        <dbReference type="SAM" id="Phobius"/>
    </source>
</evidence>
<feature type="compositionally biased region" description="Low complexity" evidence="1">
    <location>
        <begin position="647"/>
        <end position="660"/>
    </location>
</feature>
<dbReference type="EMBL" id="CDMC01000006">
    <property type="protein sequence ID" value="CEN61538.1"/>
    <property type="molecule type" value="Genomic_DNA"/>
</dbReference>
<dbReference type="Pfam" id="PF12222">
    <property type="entry name" value="PNGaseA"/>
    <property type="match status" value="1"/>
</dbReference>
<dbReference type="OrthoDB" id="1612078at2759"/>
<evidence type="ECO:0000313" key="4">
    <source>
        <dbReference type="EMBL" id="CEN61538.1"/>
    </source>
</evidence>
<dbReference type="InterPro" id="IPR056948">
    <property type="entry name" value="PNGaseA_N"/>
</dbReference>
<accession>A0A0U5GUP3</accession>
<keyword evidence="2" id="KW-1133">Transmembrane helix</keyword>
<evidence type="ECO:0000256" key="1">
    <source>
        <dbReference type="SAM" id="MobiDB-lite"/>
    </source>
</evidence>
<proteinExistence type="predicted"/>
<dbReference type="Pfam" id="PF25156">
    <property type="entry name" value="PNGase_A_C"/>
    <property type="match status" value="1"/>
</dbReference>
<feature type="domain" description="Peptide N-acetyl-beta-D-glucosaminyl asparaginase amidase A N-terminal" evidence="3">
    <location>
        <begin position="169"/>
        <end position="488"/>
    </location>
</feature>
<organism evidence="4 5">
    <name type="scientific">Aspergillus calidoustus</name>
    <dbReference type="NCBI Taxonomy" id="454130"/>
    <lineage>
        <taxon>Eukaryota</taxon>
        <taxon>Fungi</taxon>
        <taxon>Dikarya</taxon>
        <taxon>Ascomycota</taxon>
        <taxon>Pezizomycotina</taxon>
        <taxon>Eurotiomycetes</taxon>
        <taxon>Eurotiomycetidae</taxon>
        <taxon>Eurotiales</taxon>
        <taxon>Aspergillaceae</taxon>
        <taxon>Aspergillus</taxon>
        <taxon>Aspergillus subgen. Nidulantes</taxon>
    </lineage>
</organism>
<dbReference type="PANTHER" id="PTHR31104">
    <property type="entry name" value="PEPTIDE-N4-(N-ACETYL-BETA-GLUCOSAMINYL)ASPARAGINE AMIDASE A PROTEIN"/>
    <property type="match status" value="1"/>
</dbReference>
<gene>
    <name evidence="4" type="ORF">ASPCAL08192</name>
</gene>